<accession>A0A1T5P9T0</accession>
<evidence type="ECO:0008006" key="5">
    <source>
        <dbReference type="Google" id="ProtNLM"/>
    </source>
</evidence>
<evidence type="ECO:0000256" key="1">
    <source>
        <dbReference type="SAM" id="Coils"/>
    </source>
</evidence>
<protein>
    <recommendedName>
        <fullName evidence="5">Chaperone of endosialidase</fullName>
    </recommendedName>
</protein>
<feature type="coiled-coil region" evidence="1">
    <location>
        <begin position="354"/>
        <end position="388"/>
    </location>
</feature>
<reference evidence="3 4" key="1">
    <citation type="submission" date="2017-02" db="EMBL/GenBank/DDBJ databases">
        <authorList>
            <person name="Peterson S.W."/>
        </authorList>
    </citation>
    <scope>NUCLEOTIDE SEQUENCE [LARGE SCALE GENOMIC DNA]</scope>
    <source>
        <strain evidence="3 4">DSM 18108</strain>
    </source>
</reference>
<evidence type="ECO:0000313" key="4">
    <source>
        <dbReference type="Proteomes" id="UP000190166"/>
    </source>
</evidence>
<dbReference type="STRING" id="393003.SAMN05660461_5399"/>
<organism evidence="3 4">
    <name type="scientific">Chitinophaga ginsengisegetis</name>
    <dbReference type="NCBI Taxonomy" id="393003"/>
    <lineage>
        <taxon>Bacteria</taxon>
        <taxon>Pseudomonadati</taxon>
        <taxon>Bacteroidota</taxon>
        <taxon>Chitinophagia</taxon>
        <taxon>Chitinophagales</taxon>
        <taxon>Chitinophagaceae</taxon>
        <taxon>Chitinophaga</taxon>
    </lineage>
</organism>
<keyword evidence="4" id="KW-1185">Reference proteome</keyword>
<name>A0A1T5P9T0_9BACT</name>
<evidence type="ECO:0000256" key="2">
    <source>
        <dbReference type="SAM" id="SignalP"/>
    </source>
</evidence>
<feature type="signal peptide" evidence="2">
    <location>
        <begin position="1"/>
        <end position="18"/>
    </location>
</feature>
<sequence>MKKLLPVLFVLAFTAVKAQTNVIGTTGNVGIGTLNPVSKLQVVDNNRNYYVNRPIAGQSEDAQGPNYILLHEIYTGTPMIDMHVMGKITGVRGSTVSSNRKWTIEVNTSTAYTINRGSLISYNEPVRLVTVIYNSKTYLAAEISNSSTMYGFSFTGYASGETLLLVKDDNVTGMQPFTPNDVIGIQGNLSVGVFGSSAKLDVLGGPTWTSNGWKKSIKLYDVSAIEFAGATRSFGLGASGANLYFSNMNTDGTGAANYFMVADGTTGNVSIGSPSPSANYKLTVEGTLGARRIKVQQGAWADYVFHPEYELPSLQQVEHFVTTEKHLEGIPSEKEVLEKGLDLGEFDQQLLKKVEELTLYIIQLNKNVERLNKQVTAQQQTIATLQAK</sequence>
<gene>
    <name evidence="3" type="ORF">SAMN05660461_5399</name>
</gene>
<dbReference type="AlphaFoldDB" id="A0A1T5P9T0"/>
<dbReference type="RefSeq" id="WP_079472670.1">
    <property type="nucleotide sequence ID" value="NZ_FUZZ01000005.1"/>
</dbReference>
<evidence type="ECO:0000313" key="3">
    <source>
        <dbReference type="EMBL" id="SKD09510.1"/>
    </source>
</evidence>
<feature type="chain" id="PRO_5012211239" description="Chaperone of endosialidase" evidence="2">
    <location>
        <begin position="19"/>
        <end position="388"/>
    </location>
</feature>
<dbReference type="Proteomes" id="UP000190166">
    <property type="component" value="Unassembled WGS sequence"/>
</dbReference>
<proteinExistence type="predicted"/>
<dbReference type="EMBL" id="FUZZ01000005">
    <property type="protein sequence ID" value="SKD09510.1"/>
    <property type="molecule type" value="Genomic_DNA"/>
</dbReference>
<keyword evidence="1" id="KW-0175">Coiled coil</keyword>
<keyword evidence="2" id="KW-0732">Signal</keyword>